<dbReference type="EMBL" id="PIDP01001236">
    <property type="protein sequence ID" value="PLM91509.1"/>
    <property type="molecule type" value="Genomic_DNA"/>
</dbReference>
<dbReference type="Proteomes" id="UP000234412">
    <property type="component" value="Unassembled WGS sequence"/>
</dbReference>
<dbReference type="RefSeq" id="WP_087499196.1">
    <property type="nucleotide sequence ID" value="NZ_BIKC01000045.1"/>
</dbReference>
<reference evidence="1 2" key="1">
    <citation type="submission" date="2017-11" db="EMBL/GenBank/DDBJ databases">
        <authorList>
            <person name="Han C.G."/>
        </authorList>
    </citation>
    <scope>NUCLEOTIDE SEQUENCE [LARGE SCALE GENOMIC DNA]</scope>
    <source>
        <strain evidence="1 2">A8</strain>
    </source>
</reference>
<organism evidence="1 2">
    <name type="scientific">Klebsiella variicola</name>
    <dbReference type="NCBI Taxonomy" id="244366"/>
    <lineage>
        <taxon>Bacteria</taxon>
        <taxon>Pseudomonadati</taxon>
        <taxon>Pseudomonadota</taxon>
        <taxon>Gammaproteobacteria</taxon>
        <taxon>Enterobacterales</taxon>
        <taxon>Enterobacteriaceae</taxon>
        <taxon>Klebsiella/Raoultella group</taxon>
        <taxon>Klebsiella</taxon>
        <taxon>Klebsiella pneumoniae complex</taxon>
    </lineage>
</organism>
<name>A0A2N4YUW7_KLEVA</name>
<gene>
    <name evidence="1" type="ORF">CWN47_26100</name>
</gene>
<evidence type="ECO:0000313" key="2">
    <source>
        <dbReference type="Proteomes" id="UP000234412"/>
    </source>
</evidence>
<sequence length="131" mass="14990">MSDWNIIVLSLFSATYLPLFWFVGMRIASEDILRKSKFYEADPNVLVPGWAKICTTVFCVLHYCLFLIPLTMIDWLHGLAAFGAGILLLVFLPLFRKSYMPVFKAHAVRVHRRDPSTGRLLIRVLKAKSFG</sequence>
<dbReference type="AlphaFoldDB" id="A0A2N4YUW7"/>
<comment type="caution">
    <text evidence="1">The sequence shown here is derived from an EMBL/GenBank/DDBJ whole genome shotgun (WGS) entry which is preliminary data.</text>
</comment>
<accession>A0A2N4YUW7</accession>
<reference evidence="1 2" key="2">
    <citation type="submission" date="2018-01" db="EMBL/GenBank/DDBJ databases">
        <title>Genomic study of Klebsiella pneumoniae.</title>
        <authorList>
            <person name="Yang Y."/>
            <person name="Bicalho R."/>
        </authorList>
    </citation>
    <scope>NUCLEOTIDE SEQUENCE [LARGE SCALE GENOMIC DNA]</scope>
    <source>
        <strain evidence="1 2">A8</strain>
    </source>
</reference>
<evidence type="ECO:0000313" key="1">
    <source>
        <dbReference type="EMBL" id="PLM91509.1"/>
    </source>
</evidence>
<protein>
    <submittedName>
        <fullName evidence="1">Uncharacterized protein</fullName>
    </submittedName>
</protein>
<proteinExistence type="predicted"/>